<dbReference type="Gene3D" id="1.10.10.10">
    <property type="entry name" value="Winged helix-like DNA-binding domain superfamily/Winged helix DNA-binding domain"/>
    <property type="match status" value="2"/>
</dbReference>
<evidence type="ECO:0000256" key="1">
    <source>
        <dbReference type="ARBA" id="ARBA00022490"/>
    </source>
</evidence>
<keyword evidence="2" id="KW-0132">Cell division</keyword>
<organism evidence="6">
    <name type="scientific">hydrothermal vent metagenome</name>
    <dbReference type="NCBI Taxonomy" id="652676"/>
    <lineage>
        <taxon>unclassified sequences</taxon>
        <taxon>metagenomes</taxon>
        <taxon>ecological metagenomes</taxon>
    </lineage>
</organism>
<dbReference type="EMBL" id="UOGL01000137">
    <property type="protein sequence ID" value="VAX37728.1"/>
    <property type="molecule type" value="Genomic_DNA"/>
</dbReference>
<feature type="compositionally biased region" description="Basic and acidic residues" evidence="5">
    <location>
        <begin position="54"/>
        <end position="63"/>
    </location>
</feature>
<accession>A0A3B1DNT9</accession>
<reference evidence="6" key="1">
    <citation type="submission" date="2018-06" db="EMBL/GenBank/DDBJ databases">
        <authorList>
            <person name="Zhirakovskaya E."/>
        </authorList>
    </citation>
    <scope>NUCLEOTIDE SEQUENCE</scope>
</reference>
<dbReference type="PANTHER" id="PTHR34298:SF2">
    <property type="entry name" value="SEGREGATION AND CONDENSATION PROTEIN B"/>
    <property type="match status" value="1"/>
</dbReference>
<gene>
    <name evidence="6" type="ORF">MNBD_PLANCTO02-1529</name>
</gene>
<dbReference type="Pfam" id="PF04079">
    <property type="entry name" value="SMC_ScpB"/>
    <property type="match status" value="1"/>
</dbReference>
<keyword evidence="3" id="KW-0159">Chromosome partition</keyword>
<keyword evidence="4" id="KW-0131">Cell cycle</keyword>
<dbReference type="InterPro" id="IPR036388">
    <property type="entry name" value="WH-like_DNA-bd_sf"/>
</dbReference>
<dbReference type="PANTHER" id="PTHR34298">
    <property type="entry name" value="SEGREGATION AND CONDENSATION PROTEIN B"/>
    <property type="match status" value="1"/>
</dbReference>
<sequence>MFSFWKQSEKSSSDSAKLSKEDLKEITRLQNNDNNEEQKEITDEPSLQVWQPDFNEKKLDEKSGQLLDAESSADEIEKMYQQALDTLETVEQEIGFSLPDEDDKEQSNVQQNERQQDEQLPAADSPKEEIPDEENPSRNNIDRVAPEQILEAALFVGGVSLTTKKLKYLLQESFDSDFIESTIAQLNERYRRENRPYEILFGEGGYRMTLCQKHERVRIRAFGMGPKEVKLSQDALETLAVVAYKQPISKKEIEALGKKKPTGTINQLLRRELIALERNDENPKEVKYLTTPRFLQLFGLKNSSELPTAEDIEFK</sequence>
<evidence type="ECO:0000256" key="3">
    <source>
        <dbReference type="ARBA" id="ARBA00022829"/>
    </source>
</evidence>
<protein>
    <submittedName>
        <fullName evidence="6">Segregation and condensation protein B</fullName>
    </submittedName>
</protein>
<evidence type="ECO:0000313" key="6">
    <source>
        <dbReference type="EMBL" id="VAX37728.1"/>
    </source>
</evidence>
<feature type="compositionally biased region" description="Basic and acidic residues" evidence="5">
    <location>
        <begin position="7"/>
        <end position="27"/>
    </location>
</feature>
<dbReference type="GO" id="GO:0051301">
    <property type="term" value="P:cell division"/>
    <property type="evidence" value="ECO:0007669"/>
    <property type="project" value="UniProtKB-KW"/>
</dbReference>
<proteinExistence type="predicted"/>
<dbReference type="SUPFAM" id="SSF46785">
    <property type="entry name" value="Winged helix' DNA-binding domain"/>
    <property type="match status" value="2"/>
</dbReference>
<feature type="region of interest" description="Disordered" evidence="5">
    <location>
        <begin position="98"/>
        <end position="140"/>
    </location>
</feature>
<name>A0A3B1DNT9_9ZZZZ</name>
<dbReference type="AlphaFoldDB" id="A0A3B1DNT9"/>
<dbReference type="InterPro" id="IPR005234">
    <property type="entry name" value="ScpB_csome_segregation"/>
</dbReference>
<evidence type="ECO:0000256" key="4">
    <source>
        <dbReference type="ARBA" id="ARBA00023306"/>
    </source>
</evidence>
<evidence type="ECO:0000256" key="5">
    <source>
        <dbReference type="SAM" id="MobiDB-lite"/>
    </source>
</evidence>
<keyword evidence="1" id="KW-0963">Cytoplasm</keyword>
<dbReference type="InterPro" id="IPR036390">
    <property type="entry name" value="WH_DNA-bd_sf"/>
</dbReference>
<evidence type="ECO:0000256" key="2">
    <source>
        <dbReference type="ARBA" id="ARBA00022618"/>
    </source>
</evidence>
<feature type="region of interest" description="Disordered" evidence="5">
    <location>
        <begin position="1"/>
        <end position="74"/>
    </location>
</feature>
<dbReference type="GO" id="GO:0051304">
    <property type="term" value="P:chromosome separation"/>
    <property type="evidence" value="ECO:0007669"/>
    <property type="project" value="InterPro"/>
</dbReference>